<comment type="catalytic activity">
    <reaction evidence="11">
        <text>L-threonine + hydrogencarbonate + ATP = L-threonylcarbamoyladenylate + diphosphate + H2O</text>
        <dbReference type="Rhea" id="RHEA:36407"/>
        <dbReference type="ChEBI" id="CHEBI:15377"/>
        <dbReference type="ChEBI" id="CHEBI:17544"/>
        <dbReference type="ChEBI" id="CHEBI:30616"/>
        <dbReference type="ChEBI" id="CHEBI:33019"/>
        <dbReference type="ChEBI" id="CHEBI:57926"/>
        <dbReference type="ChEBI" id="CHEBI:73682"/>
        <dbReference type="EC" id="2.7.7.87"/>
    </reaction>
</comment>
<protein>
    <recommendedName>
        <fullName evidence="10">L-threonylcarbamoyladenylate synthase</fullName>
        <ecNumber evidence="3">2.7.7.87</ecNumber>
    </recommendedName>
    <alternativeName>
        <fullName evidence="10">L-threonylcarbamoyladenylate synthase</fullName>
    </alternativeName>
</protein>
<dbReference type="Gene3D" id="3.90.870.10">
    <property type="entry name" value="DHBP synthase"/>
    <property type="match status" value="1"/>
</dbReference>
<evidence type="ECO:0000256" key="7">
    <source>
        <dbReference type="ARBA" id="ARBA00022695"/>
    </source>
</evidence>
<comment type="caution">
    <text evidence="13">The sequence shown here is derived from an EMBL/GenBank/DDBJ whole genome shotgun (WGS) entry which is preliminary data.</text>
</comment>
<comment type="subcellular location">
    <subcellularLocation>
        <location evidence="1">Cytoplasm</location>
    </subcellularLocation>
</comment>
<comment type="similarity">
    <text evidence="2">Belongs to the SUA5 family.</text>
</comment>
<evidence type="ECO:0000313" key="13">
    <source>
        <dbReference type="EMBL" id="PIU36391.1"/>
    </source>
</evidence>
<dbReference type="Pfam" id="PF01300">
    <property type="entry name" value="Sua5_yciO_yrdC"/>
    <property type="match status" value="1"/>
</dbReference>
<dbReference type="GO" id="GO:0003725">
    <property type="term" value="F:double-stranded RNA binding"/>
    <property type="evidence" value="ECO:0007669"/>
    <property type="project" value="InterPro"/>
</dbReference>
<evidence type="ECO:0000256" key="9">
    <source>
        <dbReference type="ARBA" id="ARBA00022840"/>
    </source>
</evidence>
<keyword evidence="5" id="KW-0808">Transferase</keyword>
<evidence type="ECO:0000256" key="11">
    <source>
        <dbReference type="ARBA" id="ARBA00048366"/>
    </source>
</evidence>
<dbReference type="AlphaFoldDB" id="A0A2M6YS95"/>
<dbReference type="InterPro" id="IPR017945">
    <property type="entry name" value="DHBP_synth_RibB-like_a/b_dom"/>
</dbReference>
<keyword evidence="6" id="KW-0819">tRNA processing</keyword>
<evidence type="ECO:0000313" key="14">
    <source>
        <dbReference type="Proteomes" id="UP000230184"/>
    </source>
</evidence>
<dbReference type="EMBL" id="PEWY01000179">
    <property type="protein sequence ID" value="PIU36391.1"/>
    <property type="molecule type" value="Genomic_DNA"/>
</dbReference>
<evidence type="ECO:0000256" key="6">
    <source>
        <dbReference type="ARBA" id="ARBA00022694"/>
    </source>
</evidence>
<dbReference type="InterPro" id="IPR006070">
    <property type="entry name" value="Sua5-like_dom"/>
</dbReference>
<dbReference type="PANTHER" id="PTHR17490">
    <property type="entry name" value="SUA5"/>
    <property type="match status" value="1"/>
</dbReference>
<dbReference type="GO" id="GO:0005524">
    <property type="term" value="F:ATP binding"/>
    <property type="evidence" value="ECO:0007669"/>
    <property type="project" value="UniProtKB-KW"/>
</dbReference>
<dbReference type="SUPFAM" id="SSF55821">
    <property type="entry name" value="YrdC/RibB"/>
    <property type="match status" value="1"/>
</dbReference>
<proteinExistence type="inferred from homology"/>
<dbReference type="GO" id="GO:0005737">
    <property type="term" value="C:cytoplasm"/>
    <property type="evidence" value="ECO:0007669"/>
    <property type="project" value="UniProtKB-SubCell"/>
</dbReference>
<evidence type="ECO:0000256" key="3">
    <source>
        <dbReference type="ARBA" id="ARBA00012584"/>
    </source>
</evidence>
<dbReference type="Proteomes" id="UP000230184">
    <property type="component" value="Unassembled WGS sequence"/>
</dbReference>
<keyword evidence="9" id="KW-0067">ATP-binding</keyword>
<dbReference type="GO" id="GO:0000049">
    <property type="term" value="F:tRNA binding"/>
    <property type="evidence" value="ECO:0007669"/>
    <property type="project" value="TreeGrafter"/>
</dbReference>
<feature type="domain" description="YrdC-like" evidence="12">
    <location>
        <begin position="12"/>
        <end position="57"/>
    </location>
</feature>
<keyword evidence="8" id="KW-0547">Nucleotide-binding</keyword>
<feature type="non-terminal residue" evidence="13">
    <location>
        <position position="57"/>
    </location>
</feature>
<evidence type="ECO:0000256" key="5">
    <source>
        <dbReference type="ARBA" id="ARBA00022679"/>
    </source>
</evidence>
<accession>A0A2M6YS95</accession>
<name>A0A2M6YS95_9BACT</name>
<evidence type="ECO:0000259" key="12">
    <source>
        <dbReference type="PROSITE" id="PS51163"/>
    </source>
</evidence>
<dbReference type="GO" id="GO:0061710">
    <property type="term" value="F:L-threonylcarbamoyladenylate synthase"/>
    <property type="evidence" value="ECO:0007669"/>
    <property type="project" value="UniProtKB-EC"/>
</dbReference>
<evidence type="ECO:0000256" key="1">
    <source>
        <dbReference type="ARBA" id="ARBA00004496"/>
    </source>
</evidence>
<sequence length="57" mass="6500">MKHIICNIKNQNKIINRTVDVLQNGGLIIFPTDTVYGLLCDATNEQAVKKLIQFKNR</sequence>
<dbReference type="PANTHER" id="PTHR17490:SF16">
    <property type="entry name" value="THREONYLCARBAMOYL-AMP SYNTHASE"/>
    <property type="match status" value="1"/>
</dbReference>
<dbReference type="GO" id="GO:0006450">
    <property type="term" value="P:regulation of translational fidelity"/>
    <property type="evidence" value="ECO:0007669"/>
    <property type="project" value="TreeGrafter"/>
</dbReference>
<organism evidence="13 14">
    <name type="scientific">Candidatus Roizmanbacteria bacterium CG07_land_8_20_14_0_80_34_15</name>
    <dbReference type="NCBI Taxonomy" id="1974849"/>
    <lineage>
        <taxon>Bacteria</taxon>
        <taxon>Candidatus Roizmaniibacteriota</taxon>
    </lineage>
</organism>
<dbReference type="InterPro" id="IPR050156">
    <property type="entry name" value="TC-AMP_synthase_SUA5"/>
</dbReference>
<keyword evidence="4" id="KW-0963">Cytoplasm</keyword>
<dbReference type="PROSITE" id="PS51163">
    <property type="entry name" value="YRDC"/>
    <property type="match status" value="1"/>
</dbReference>
<gene>
    <name evidence="13" type="ORF">COT02_06300</name>
</gene>
<keyword evidence="7" id="KW-0548">Nucleotidyltransferase</keyword>
<evidence type="ECO:0000256" key="4">
    <source>
        <dbReference type="ARBA" id="ARBA00022490"/>
    </source>
</evidence>
<dbReference type="EC" id="2.7.7.87" evidence="3"/>
<reference evidence="14" key="1">
    <citation type="submission" date="2017-09" db="EMBL/GenBank/DDBJ databases">
        <title>Depth-based differentiation of microbial function through sediment-hosted aquifers and enrichment of novel symbionts in the deep terrestrial subsurface.</title>
        <authorList>
            <person name="Probst A.J."/>
            <person name="Ladd B."/>
            <person name="Jarett J.K."/>
            <person name="Geller-Mcgrath D.E."/>
            <person name="Sieber C.M.K."/>
            <person name="Emerson J.B."/>
            <person name="Anantharaman K."/>
            <person name="Thomas B.C."/>
            <person name="Malmstrom R."/>
            <person name="Stieglmeier M."/>
            <person name="Klingl A."/>
            <person name="Woyke T."/>
            <person name="Ryan C.M."/>
            <person name="Banfield J.F."/>
        </authorList>
    </citation>
    <scope>NUCLEOTIDE SEQUENCE [LARGE SCALE GENOMIC DNA]</scope>
</reference>
<dbReference type="GO" id="GO:0008033">
    <property type="term" value="P:tRNA processing"/>
    <property type="evidence" value="ECO:0007669"/>
    <property type="project" value="UniProtKB-KW"/>
</dbReference>
<evidence type="ECO:0000256" key="10">
    <source>
        <dbReference type="ARBA" id="ARBA00029774"/>
    </source>
</evidence>
<evidence type="ECO:0000256" key="8">
    <source>
        <dbReference type="ARBA" id="ARBA00022741"/>
    </source>
</evidence>
<evidence type="ECO:0000256" key="2">
    <source>
        <dbReference type="ARBA" id="ARBA00007663"/>
    </source>
</evidence>